<reference evidence="3" key="2">
    <citation type="submission" date="2019-12" db="EMBL/GenBank/DDBJ databases">
        <authorList>
            <person name="Hoang T.H.H."/>
            <person name="Okutani A."/>
        </authorList>
    </citation>
    <scope>NUCLEOTIDE SEQUENCE</scope>
    <source>
        <strain evidence="3">DB</strain>
        <strain evidence="4">HG</strain>
        <strain evidence="5">LaLC</strain>
        <strain evidence="6">QuyetLC</strain>
    </source>
</reference>
<evidence type="ECO:0000256" key="1">
    <source>
        <dbReference type="SAM" id="Phobius"/>
    </source>
</evidence>
<accession>A0A640LVE5</accession>
<dbReference type="EMBL" id="BLEU01000011">
    <property type="protein sequence ID" value="GEU03800.1"/>
    <property type="molecule type" value="Genomic_DNA"/>
</dbReference>
<sequence length="48" mass="5435">MLENNVFRLMILMGGVIALIAIITICSDGIPEVEDVFQHFISHKNTKY</sequence>
<dbReference type="RefSeq" id="WP_000892401.1">
    <property type="nucleotide sequence ID" value="NZ_AP014835.1"/>
</dbReference>
<keyword evidence="1" id="KW-0812">Transmembrane</keyword>
<dbReference type="EMBL" id="BLEW01000016">
    <property type="protein sequence ID" value="GEU25656.1"/>
    <property type="molecule type" value="Genomic_DNA"/>
</dbReference>
<dbReference type="EMBL" id="BLEV01000012">
    <property type="protein sequence ID" value="GEU09856.1"/>
    <property type="molecule type" value="Genomic_DNA"/>
</dbReference>
<reference evidence="3" key="1">
    <citation type="submission" date="2019-12" db="EMBL/GenBank/DDBJ databases">
        <title>Epidemiological and comparative genomic analysis of Bacillus anthracis isolated from northern Vietnam.</title>
        <authorList>
            <person name="Hoang T.T.H."/>
            <person name="Dang D.A."/>
            <person name="Pham M.H."/>
            <person name="Luong M.H."/>
            <person name="Tran N.D."/>
            <person name="Nguyen T.H."/>
            <person name="Nguyen T.T."/>
            <person name="Inoue S."/>
            <person name="Morikawa S."/>
            <person name="Okutani A."/>
        </authorList>
    </citation>
    <scope>NUCLEOTIDE SEQUENCE</scope>
    <source>
        <strain evidence="3">DB</strain>
        <strain evidence="4">HG</strain>
        <strain evidence="5">LaLC</strain>
        <strain evidence="6">QuyetLC</strain>
        <strain evidence="2">TuanDB</strain>
    </source>
</reference>
<evidence type="ECO:0000313" key="4">
    <source>
        <dbReference type="EMBL" id="GEU09856.1"/>
    </source>
</evidence>
<dbReference type="EMBL" id="BLET01000008">
    <property type="protein sequence ID" value="GET94689.1"/>
    <property type="molecule type" value="Genomic_DNA"/>
</dbReference>
<proteinExistence type="predicted"/>
<keyword evidence="1" id="KW-0472">Membrane</keyword>
<feature type="transmembrane region" description="Helical" evidence="1">
    <location>
        <begin position="6"/>
        <end position="26"/>
    </location>
</feature>
<evidence type="ECO:0000313" key="5">
    <source>
        <dbReference type="EMBL" id="GEU25656.1"/>
    </source>
</evidence>
<comment type="caution">
    <text evidence="3">The sequence shown here is derived from an EMBL/GenBank/DDBJ whole genome shotgun (WGS) entry which is preliminary data.</text>
</comment>
<gene>
    <name evidence="3" type="ORF">DB1_51080</name>
    <name evidence="4" type="ORF">HG1_53410</name>
    <name evidence="5" type="ORF">LaLC_51250</name>
    <name evidence="6" type="ORF">QuyetLC_15100</name>
    <name evidence="2" type="ORF">TuanDB_04570</name>
</gene>
<dbReference type="GeneID" id="45025774"/>
<name>A0A640LVE5_BACAN</name>
<dbReference type="EMBL" id="BLEY01000013">
    <property type="protein sequence ID" value="GEU27066.1"/>
    <property type="molecule type" value="Genomic_DNA"/>
</dbReference>
<protein>
    <submittedName>
        <fullName evidence="3">Uncharacterized protein</fullName>
    </submittedName>
</protein>
<evidence type="ECO:0000313" key="2">
    <source>
        <dbReference type="EMBL" id="GET94689.1"/>
    </source>
</evidence>
<dbReference type="AlphaFoldDB" id="A0A640LVE5"/>
<keyword evidence="1" id="KW-1133">Transmembrane helix</keyword>
<organism evidence="3">
    <name type="scientific">Bacillus anthracis</name>
    <name type="common">anthrax bacterium</name>
    <dbReference type="NCBI Taxonomy" id="1392"/>
    <lineage>
        <taxon>Bacteria</taxon>
        <taxon>Bacillati</taxon>
        <taxon>Bacillota</taxon>
        <taxon>Bacilli</taxon>
        <taxon>Bacillales</taxon>
        <taxon>Bacillaceae</taxon>
        <taxon>Bacillus</taxon>
        <taxon>Bacillus cereus group</taxon>
    </lineage>
</organism>
<dbReference type="SMR" id="A0A640LVE5"/>
<evidence type="ECO:0000313" key="6">
    <source>
        <dbReference type="EMBL" id="GEU27066.1"/>
    </source>
</evidence>
<evidence type="ECO:0000313" key="3">
    <source>
        <dbReference type="EMBL" id="GEU03800.1"/>
    </source>
</evidence>